<accession>A0ABT6AEF7</accession>
<feature type="transmembrane region" description="Helical" evidence="2">
    <location>
        <begin position="207"/>
        <end position="231"/>
    </location>
</feature>
<keyword evidence="4" id="KW-1185">Reference proteome</keyword>
<comment type="caution">
    <text evidence="3">The sequence shown here is derived from an EMBL/GenBank/DDBJ whole genome shotgun (WGS) entry which is preliminary data.</text>
</comment>
<organism evidence="3 4">
    <name type="scientific">Streptomyces tropicalis</name>
    <dbReference type="NCBI Taxonomy" id="3034234"/>
    <lineage>
        <taxon>Bacteria</taxon>
        <taxon>Bacillati</taxon>
        <taxon>Actinomycetota</taxon>
        <taxon>Actinomycetes</taxon>
        <taxon>Kitasatosporales</taxon>
        <taxon>Streptomycetaceae</taxon>
        <taxon>Streptomyces</taxon>
    </lineage>
</organism>
<dbReference type="RefSeq" id="WP_276112587.1">
    <property type="nucleotide sequence ID" value="NZ_JARJBB010000037.1"/>
</dbReference>
<feature type="transmembrane region" description="Helical" evidence="2">
    <location>
        <begin position="53"/>
        <end position="75"/>
    </location>
</feature>
<feature type="transmembrane region" description="Helical" evidence="2">
    <location>
        <begin position="398"/>
        <end position="414"/>
    </location>
</feature>
<dbReference type="SUPFAM" id="SSF103473">
    <property type="entry name" value="MFS general substrate transporter"/>
    <property type="match status" value="1"/>
</dbReference>
<name>A0ABT6AEF7_9ACTN</name>
<feature type="transmembrane region" description="Helical" evidence="2">
    <location>
        <begin position="81"/>
        <end position="100"/>
    </location>
</feature>
<dbReference type="InterPro" id="IPR011701">
    <property type="entry name" value="MFS"/>
</dbReference>
<feature type="region of interest" description="Disordered" evidence="1">
    <location>
        <begin position="1"/>
        <end position="38"/>
    </location>
</feature>
<evidence type="ECO:0000256" key="2">
    <source>
        <dbReference type="SAM" id="Phobius"/>
    </source>
</evidence>
<dbReference type="Proteomes" id="UP001221150">
    <property type="component" value="Unassembled WGS sequence"/>
</dbReference>
<keyword evidence="2" id="KW-0812">Transmembrane</keyword>
<evidence type="ECO:0000313" key="3">
    <source>
        <dbReference type="EMBL" id="MDF3303038.1"/>
    </source>
</evidence>
<dbReference type="PANTHER" id="PTHR23542">
    <property type="match status" value="1"/>
</dbReference>
<dbReference type="PANTHER" id="PTHR23542:SF1">
    <property type="entry name" value="MAJOR FACILITATOR SUPERFAMILY (MFS) PROFILE DOMAIN-CONTAINING PROTEIN"/>
    <property type="match status" value="1"/>
</dbReference>
<feature type="compositionally biased region" description="Basic and acidic residues" evidence="1">
    <location>
        <begin position="1"/>
        <end position="11"/>
    </location>
</feature>
<sequence length="431" mass="43341">MAHAQVRDVPRTTKAPARAPQPSPLPAPAGAPEPPRTPPTFRAVLRHRYCSRLLIASVTGRLSLGMVPVALILAAQADGHSLASASLLAALYGIAPALGLPLLGRLADLRGLLLPCYLGAALVAVALGTLAVAGTAHLPLAAGCVALAGAGCPPLEGGLRSLWHAVLPDDAHVRTAYTLDSSTQEIVYVTGPALAIAMATWLSPAAALALAAAVTVVGSLAFTTAPPARAWRAAPGRRERLGVLRPPAMRPLLLSLVFLGATVGALDVAGIAVAERQDASWLAGALPAAFSAAGLFGGVLFARFQPTTAPRPRHLMLLGVAYAACWLPLLAPLPAPAILALALLPGALFVPLLTVASLTVTALAPPGTSTEAVGWMSSAIRLGLAGGTALAGPLSGHFAVPLMAAAGCALLLTARTARTARTAPAPAATPV</sequence>
<dbReference type="InterPro" id="IPR036259">
    <property type="entry name" value="MFS_trans_sf"/>
</dbReference>
<feature type="transmembrane region" description="Helical" evidence="2">
    <location>
        <begin position="252"/>
        <end position="274"/>
    </location>
</feature>
<keyword evidence="2" id="KW-0472">Membrane</keyword>
<reference evidence="3 4" key="1">
    <citation type="submission" date="2023-03" db="EMBL/GenBank/DDBJ databases">
        <title>Draft genome sequence of Streptomyces sp. K1PA1 isolated from peat swamp forest in Thailand.</title>
        <authorList>
            <person name="Klaysubun C."/>
            <person name="Duangmal K."/>
        </authorList>
    </citation>
    <scope>NUCLEOTIDE SEQUENCE [LARGE SCALE GENOMIC DNA]</scope>
    <source>
        <strain evidence="3 4">K1PA1</strain>
    </source>
</reference>
<feature type="transmembrane region" description="Helical" evidence="2">
    <location>
        <begin position="112"/>
        <end position="133"/>
    </location>
</feature>
<feature type="transmembrane region" description="Helical" evidence="2">
    <location>
        <begin position="280"/>
        <end position="302"/>
    </location>
</feature>
<evidence type="ECO:0000256" key="1">
    <source>
        <dbReference type="SAM" id="MobiDB-lite"/>
    </source>
</evidence>
<dbReference type="EMBL" id="JARJBB010000037">
    <property type="protein sequence ID" value="MDF3303038.1"/>
    <property type="molecule type" value="Genomic_DNA"/>
</dbReference>
<feature type="compositionally biased region" description="Pro residues" evidence="1">
    <location>
        <begin position="19"/>
        <end position="38"/>
    </location>
</feature>
<gene>
    <name evidence="3" type="ORF">P3H78_31390</name>
</gene>
<proteinExistence type="predicted"/>
<dbReference type="Pfam" id="PF07690">
    <property type="entry name" value="MFS_1"/>
    <property type="match status" value="1"/>
</dbReference>
<protein>
    <submittedName>
        <fullName evidence="3">MFS transporter</fullName>
    </submittedName>
</protein>
<keyword evidence="2" id="KW-1133">Transmembrane helix</keyword>
<evidence type="ECO:0000313" key="4">
    <source>
        <dbReference type="Proteomes" id="UP001221150"/>
    </source>
</evidence>
<dbReference type="Gene3D" id="1.20.1250.20">
    <property type="entry name" value="MFS general substrate transporter like domains"/>
    <property type="match status" value="1"/>
</dbReference>